<accession>A0A1G6Y733</accession>
<feature type="transmembrane region" description="Helical" evidence="1">
    <location>
        <begin position="106"/>
        <end position="125"/>
    </location>
</feature>
<keyword evidence="1" id="KW-0812">Transmembrane</keyword>
<reference evidence="2 3" key="1">
    <citation type="submission" date="2016-10" db="EMBL/GenBank/DDBJ databases">
        <authorList>
            <person name="de Groot N.N."/>
        </authorList>
    </citation>
    <scope>NUCLEOTIDE SEQUENCE [LARGE SCALE GENOMIC DNA]</scope>
    <source>
        <strain evidence="2 3">CGMCC 1.9109</strain>
    </source>
</reference>
<keyword evidence="3" id="KW-1185">Reference proteome</keyword>
<dbReference type="AlphaFoldDB" id="A0A1G6Y733"/>
<dbReference type="OrthoDB" id="552353at2"/>
<dbReference type="STRING" id="637679.GCA_001550055_01167"/>
<keyword evidence="1" id="KW-0472">Membrane</keyword>
<sequence length="198" mass="21633">MVALIEGKRIFIPVVLLLVAYTSSQITAAGSYVDALPALMFPTAHFGFIFFFFAFTASSLARLAPGAGPRFLMRNRRYIGLSFAIIHGTHGAIVLSNLALTDASRTLPVLAVGGTAYLFLIAMTLTSSGAAVRRLGAKRWKQLHKVGSYYIWAIFLVTSLNQLLDPGPRTWLPLMCLLALGLRIAAHRQGKRKRATQK</sequence>
<dbReference type="RefSeq" id="WP_068302182.1">
    <property type="nucleotide sequence ID" value="NZ_FNAK01000003.1"/>
</dbReference>
<gene>
    <name evidence="2" type="ORF">SAMN04488071_1486</name>
</gene>
<dbReference type="EMBL" id="FNAK01000003">
    <property type="protein sequence ID" value="SDD85405.1"/>
    <property type="molecule type" value="Genomic_DNA"/>
</dbReference>
<proteinExistence type="predicted"/>
<organism evidence="2 3">
    <name type="scientific">Kordiimonas lacus</name>
    <dbReference type="NCBI Taxonomy" id="637679"/>
    <lineage>
        <taxon>Bacteria</taxon>
        <taxon>Pseudomonadati</taxon>
        <taxon>Pseudomonadota</taxon>
        <taxon>Alphaproteobacteria</taxon>
        <taxon>Kordiimonadales</taxon>
        <taxon>Kordiimonadaceae</taxon>
        <taxon>Kordiimonas</taxon>
    </lineage>
</organism>
<dbReference type="Proteomes" id="UP000183685">
    <property type="component" value="Unassembled WGS sequence"/>
</dbReference>
<feature type="transmembrane region" description="Helical" evidence="1">
    <location>
        <begin position="78"/>
        <end position="100"/>
    </location>
</feature>
<evidence type="ECO:0000313" key="3">
    <source>
        <dbReference type="Proteomes" id="UP000183685"/>
    </source>
</evidence>
<protein>
    <submittedName>
        <fullName evidence="2">Sulfoxide reductase heme-binding subunit YedZ</fullName>
    </submittedName>
</protein>
<feature type="transmembrane region" description="Helical" evidence="1">
    <location>
        <begin position="146"/>
        <end position="164"/>
    </location>
</feature>
<feature type="transmembrane region" description="Helical" evidence="1">
    <location>
        <begin position="170"/>
        <end position="186"/>
    </location>
</feature>
<evidence type="ECO:0000313" key="2">
    <source>
        <dbReference type="EMBL" id="SDD85405.1"/>
    </source>
</evidence>
<feature type="transmembrane region" description="Helical" evidence="1">
    <location>
        <begin position="38"/>
        <end position="57"/>
    </location>
</feature>
<evidence type="ECO:0000256" key="1">
    <source>
        <dbReference type="SAM" id="Phobius"/>
    </source>
</evidence>
<keyword evidence="1" id="KW-1133">Transmembrane helix</keyword>
<name>A0A1G6Y733_9PROT</name>